<evidence type="ECO:0000313" key="2">
    <source>
        <dbReference type="EMBL" id="KGG80724.1"/>
    </source>
</evidence>
<dbReference type="PANTHER" id="PTHR23026:SF123">
    <property type="entry name" value="NAD(P)H NITROREDUCTASE RV3131-RELATED"/>
    <property type="match status" value="1"/>
</dbReference>
<dbReference type="InterPro" id="IPR000415">
    <property type="entry name" value="Nitroreductase-like"/>
</dbReference>
<dbReference type="GO" id="GO:0016491">
    <property type="term" value="F:oxidoreductase activity"/>
    <property type="evidence" value="ECO:0007669"/>
    <property type="project" value="InterPro"/>
</dbReference>
<accession>A0A096CVZ3</accession>
<protein>
    <submittedName>
        <fullName evidence="2">Nitroreductase</fullName>
    </submittedName>
</protein>
<name>A0A096CVZ3_9FIRM</name>
<feature type="domain" description="Nitroreductase" evidence="1">
    <location>
        <begin position="7"/>
        <end position="189"/>
    </location>
</feature>
<dbReference type="Pfam" id="PF00881">
    <property type="entry name" value="Nitroreductase"/>
    <property type="match status" value="1"/>
</dbReference>
<dbReference type="SUPFAM" id="SSF55469">
    <property type="entry name" value="FMN-dependent nitroreductase-like"/>
    <property type="match status" value="1"/>
</dbReference>
<evidence type="ECO:0000313" key="3">
    <source>
        <dbReference type="Proteomes" id="UP000029622"/>
    </source>
</evidence>
<dbReference type="RefSeq" id="WP_035162870.1">
    <property type="nucleotide sequence ID" value="NZ_AZTB01000016.1"/>
</dbReference>
<dbReference type="InterPro" id="IPR050627">
    <property type="entry name" value="Nitroreductase/BluB"/>
</dbReference>
<dbReference type="Gene3D" id="3.40.109.10">
    <property type="entry name" value="NADH Oxidase"/>
    <property type="match status" value="1"/>
</dbReference>
<dbReference type="AlphaFoldDB" id="A0A096CVZ3"/>
<dbReference type="InterPro" id="IPR029479">
    <property type="entry name" value="Nitroreductase"/>
</dbReference>
<reference evidence="2 3" key="1">
    <citation type="submission" date="2013-12" db="EMBL/GenBank/DDBJ databases">
        <title>Draft genome sequence of Caloranaerobacter sp. H53214.</title>
        <authorList>
            <person name="Jiang L.J."/>
            <person name="Shao Z.Z."/>
            <person name="Long M.N."/>
        </authorList>
    </citation>
    <scope>NUCLEOTIDE SEQUENCE [LARGE SCALE GENOMIC DNA]</scope>
    <source>
        <strain evidence="2 3">H53214</strain>
    </source>
</reference>
<dbReference type="EMBL" id="AZTB01000016">
    <property type="protein sequence ID" value="KGG80724.1"/>
    <property type="molecule type" value="Genomic_DNA"/>
</dbReference>
<dbReference type="Proteomes" id="UP000029622">
    <property type="component" value="Unassembled WGS sequence"/>
</dbReference>
<proteinExistence type="predicted"/>
<comment type="caution">
    <text evidence="2">The sequence shown here is derived from an EMBL/GenBank/DDBJ whole genome shotgun (WGS) entry which is preliminary data.</text>
</comment>
<organism evidence="2 3">
    <name type="scientific">Caloranaerobacter azorensis H53214</name>
    <dbReference type="NCBI Taxonomy" id="1156417"/>
    <lineage>
        <taxon>Bacteria</taxon>
        <taxon>Bacillati</taxon>
        <taxon>Bacillota</taxon>
        <taxon>Tissierellia</taxon>
        <taxon>Tissierellales</taxon>
        <taxon>Thermohalobacteraceae</taxon>
        <taxon>Caloranaerobacter</taxon>
    </lineage>
</organism>
<evidence type="ECO:0000259" key="1">
    <source>
        <dbReference type="Pfam" id="PF00881"/>
    </source>
</evidence>
<dbReference type="PANTHER" id="PTHR23026">
    <property type="entry name" value="NADPH NITROREDUCTASE"/>
    <property type="match status" value="1"/>
</dbReference>
<dbReference type="STRING" id="1156417.Y919_04605"/>
<sequence>MEKLDFIYKRHSVRKFKDIDVPIEDIKEIIKAGTYAPSGKNLQNWHFVVVKNKEKIEEMARIVERKNAELANYAKDEDTKKSFTKYLKYHTVFRNAPVVILVYAGPYPSTGLELLKEKGASKEELDAVILPNPGIQNIAAAMENILLAASSMGYGTCWMTGPNYASREITDYIGFKKEGYFLAAMTPLGIPEESELKSPPRKPLEEVMTIIE</sequence>
<gene>
    <name evidence="2" type="ORF">Y919_04605</name>
</gene>